<dbReference type="RefSeq" id="XP_028037455.1">
    <property type="nucleotide sequence ID" value="XM_028181654.1"/>
</dbReference>
<dbReference type="RefSeq" id="XP_028037456.1">
    <property type="nucleotide sequence ID" value="XM_028181655.1"/>
</dbReference>
<dbReference type="Proteomes" id="UP000504629">
    <property type="component" value="Unplaced"/>
</dbReference>
<dbReference type="AlphaFoldDB" id="A0A6J2K935"/>
<keyword evidence="1" id="KW-1185">Reference proteome</keyword>
<sequence>MALLLKSVWRNALRNTPICQTRRHTRSLTSSLTEVKHTKTPDPTMMSLKNAVTPGDVMGLVQSNLPQMTDQHMLQALRSLFQLQKNSNIENSEAVIKDPVFGLLCQHFKKHARQLDVNETIEAMKVLSYLGVSVNSLIVQTLLQIIRCEINSIGIRQIIFLDFILHRFKEKNHLVEALKMALPLAFQIHLPLEIDNDDMQLLKDMLAYCCHHNLPDRCINNVVAGLLLHDQDPASARSIVMYLSYVNCTEEVYPTRANLLKGCFGVLAENMDDLQYNEVVKLASRVKSRILDKHPEFYHEQMLDAMGDYVVKHKVGFEKALLIARIFSRIAHTHLGLVQYLCELTASSPTTLSEARTNILFGFINCLSNMNYIPPPPQWQEIQRQITTNAVLDSNNSILPWPKVCLELASLGIYKDKVIKHVFSEEFLNDYFSRNHNKILDYMQLFMLRIATKTLHGVEYELSTDVMKETIAMYPVSALTDDVEVYLARGLGAPEYVTKNVIMPCGIISDLLICLKGGYPVTINRNCTDTKVHFEQLQLPSDALVVCILNFKEGCYSMNSNRLRGSFRLILDILEKQGYVTVGINVSQWLNSPGHERTPYLMREIGYKCGEIGIKLSAT</sequence>
<name>A0A6J2K935_BOMMA</name>
<accession>A0A6J2K935</accession>
<evidence type="ECO:0000313" key="1">
    <source>
        <dbReference type="Proteomes" id="UP000504629"/>
    </source>
</evidence>
<dbReference type="GeneID" id="114248420"/>
<dbReference type="RefSeq" id="XP_028037457.1">
    <property type="nucleotide sequence ID" value="XM_028181656.1"/>
</dbReference>
<dbReference type="OrthoDB" id="443524at2759"/>
<gene>
    <name evidence="2 3 4" type="primary">LOC114248420</name>
</gene>
<protein>
    <submittedName>
        <fullName evidence="2 3">Uncharacterized protein LOC114248420 isoform X1</fullName>
    </submittedName>
</protein>
<reference evidence="2 3" key="1">
    <citation type="submission" date="2025-04" db="UniProtKB">
        <authorList>
            <consortium name="RefSeq"/>
        </authorList>
    </citation>
    <scope>IDENTIFICATION</scope>
    <source>
        <tissue evidence="2 3">Silk gland</tissue>
    </source>
</reference>
<dbReference type="KEGG" id="bman:114248420"/>
<evidence type="ECO:0000313" key="3">
    <source>
        <dbReference type="RefSeq" id="XP_028037456.1"/>
    </source>
</evidence>
<evidence type="ECO:0000313" key="4">
    <source>
        <dbReference type="RefSeq" id="XP_028037457.1"/>
    </source>
</evidence>
<organism evidence="1 4">
    <name type="scientific">Bombyx mandarina</name>
    <name type="common">Wild silk moth</name>
    <name type="synonym">Wild silkworm</name>
    <dbReference type="NCBI Taxonomy" id="7092"/>
    <lineage>
        <taxon>Eukaryota</taxon>
        <taxon>Metazoa</taxon>
        <taxon>Ecdysozoa</taxon>
        <taxon>Arthropoda</taxon>
        <taxon>Hexapoda</taxon>
        <taxon>Insecta</taxon>
        <taxon>Pterygota</taxon>
        <taxon>Neoptera</taxon>
        <taxon>Endopterygota</taxon>
        <taxon>Lepidoptera</taxon>
        <taxon>Glossata</taxon>
        <taxon>Ditrysia</taxon>
        <taxon>Bombycoidea</taxon>
        <taxon>Bombycidae</taxon>
        <taxon>Bombycinae</taxon>
        <taxon>Bombyx</taxon>
    </lineage>
</organism>
<evidence type="ECO:0000313" key="2">
    <source>
        <dbReference type="RefSeq" id="XP_028037455.1"/>
    </source>
</evidence>
<proteinExistence type="predicted"/>